<accession>A0A2C6KJW1</accession>
<dbReference type="VEuPathDB" id="ToxoDB:CSUI_009252"/>
<dbReference type="GO" id="GO:0032182">
    <property type="term" value="F:ubiquitin-like protein binding"/>
    <property type="evidence" value="ECO:0007669"/>
    <property type="project" value="TreeGrafter"/>
</dbReference>
<proteinExistence type="predicted"/>
<comment type="function">
    <text evidence="1">Neddylation of cullins play an essential role in the regulation of SCF-type complexes activity.</text>
</comment>
<dbReference type="GeneID" id="94432579"/>
<evidence type="ECO:0000256" key="2">
    <source>
        <dbReference type="SAM" id="MobiDB-lite"/>
    </source>
</evidence>
<dbReference type="Gene3D" id="1.10.8.10">
    <property type="entry name" value="DNA helicase RuvA subunit, C-terminal domain"/>
    <property type="match status" value="1"/>
</dbReference>
<dbReference type="Gene3D" id="1.10.238.200">
    <property type="entry name" value="Cullin, PONY binding domain"/>
    <property type="match status" value="1"/>
</dbReference>
<dbReference type="PANTHER" id="PTHR12281:SF31">
    <property type="entry name" value="DCN1-LIKE PROTEIN 3"/>
    <property type="match status" value="1"/>
</dbReference>
<organism evidence="4 5">
    <name type="scientific">Cystoisospora suis</name>
    <dbReference type="NCBI Taxonomy" id="483139"/>
    <lineage>
        <taxon>Eukaryota</taxon>
        <taxon>Sar</taxon>
        <taxon>Alveolata</taxon>
        <taxon>Apicomplexa</taxon>
        <taxon>Conoidasida</taxon>
        <taxon>Coccidia</taxon>
        <taxon>Eucoccidiorida</taxon>
        <taxon>Eimeriorina</taxon>
        <taxon>Sarcocystidae</taxon>
        <taxon>Cystoisospora</taxon>
    </lineage>
</organism>
<dbReference type="RefSeq" id="XP_067918653.1">
    <property type="nucleotide sequence ID" value="XM_068069368.1"/>
</dbReference>
<gene>
    <name evidence="4" type="ORF">CSUI_009252</name>
</gene>
<dbReference type="Gene3D" id="1.10.238.10">
    <property type="entry name" value="EF-hand"/>
    <property type="match status" value="1"/>
</dbReference>
<dbReference type="GO" id="GO:0031624">
    <property type="term" value="F:ubiquitin conjugating enzyme binding"/>
    <property type="evidence" value="ECO:0007669"/>
    <property type="project" value="TreeGrafter"/>
</dbReference>
<feature type="region of interest" description="Disordered" evidence="2">
    <location>
        <begin position="68"/>
        <end position="92"/>
    </location>
</feature>
<feature type="domain" description="DCUN1" evidence="3">
    <location>
        <begin position="95"/>
        <end position="309"/>
    </location>
</feature>
<keyword evidence="5" id="KW-1185">Reference proteome</keyword>
<dbReference type="FunFam" id="1.10.238.200:FF:000003">
    <property type="entry name" value="DCN1-like protein 3"/>
    <property type="match status" value="1"/>
</dbReference>
<comment type="caution">
    <text evidence="4">The sequence shown here is derived from an EMBL/GenBank/DDBJ whole genome shotgun (WGS) entry which is preliminary data.</text>
</comment>
<evidence type="ECO:0000313" key="4">
    <source>
        <dbReference type="EMBL" id="PHJ16928.1"/>
    </source>
</evidence>
<dbReference type="InterPro" id="IPR042460">
    <property type="entry name" value="DCN1-like_PONY"/>
</dbReference>
<dbReference type="GO" id="GO:0097602">
    <property type="term" value="F:cullin family protein binding"/>
    <property type="evidence" value="ECO:0007669"/>
    <property type="project" value="TreeGrafter"/>
</dbReference>
<evidence type="ECO:0000313" key="5">
    <source>
        <dbReference type="Proteomes" id="UP000221165"/>
    </source>
</evidence>
<evidence type="ECO:0000259" key="3">
    <source>
        <dbReference type="PROSITE" id="PS51229"/>
    </source>
</evidence>
<dbReference type="Pfam" id="PF03556">
    <property type="entry name" value="Cullin_binding"/>
    <property type="match status" value="1"/>
</dbReference>
<evidence type="ECO:0000256" key="1">
    <source>
        <dbReference type="RuleBase" id="RU410713"/>
    </source>
</evidence>
<dbReference type="InterPro" id="IPR014764">
    <property type="entry name" value="DCN-prot"/>
</dbReference>
<dbReference type="PANTHER" id="PTHR12281">
    <property type="entry name" value="RP42 RELATED"/>
    <property type="match status" value="1"/>
</dbReference>
<dbReference type="GO" id="GO:0000151">
    <property type="term" value="C:ubiquitin ligase complex"/>
    <property type="evidence" value="ECO:0007669"/>
    <property type="project" value="TreeGrafter"/>
</dbReference>
<dbReference type="PROSITE" id="PS51229">
    <property type="entry name" value="DCUN1"/>
    <property type="match status" value="1"/>
</dbReference>
<feature type="compositionally biased region" description="Low complexity" evidence="2">
    <location>
        <begin position="72"/>
        <end position="91"/>
    </location>
</feature>
<reference evidence="4 5" key="1">
    <citation type="journal article" date="2017" name="Int. J. Parasitol.">
        <title>The genome of the protozoan parasite Cystoisospora suis and a reverse vaccinology approach to identify vaccine candidates.</title>
        <authorList>
            <person name="Palmieri N."/>
            <person name="Shrestha A."/>
            <person name="Ruttkowski B."/>
            <person name="Beck T."/>
            <person name="Vogl C."/>
            <person name="Tomley F."/>
            <person name="Blake D.P."/>
            <person name="Joachim A."/>
        </authorList>
    </citation>
    <scope>NUCLEOTIDE SEQUENCE [LARGE SCALE GENOMIC DNA]</scope>
    <source>
        <strain evidence="4 5">Wien I</strain>
    </source>
</reference>
<dbReference type="AlphaFoldDB" id="A0A2C6KJW1"/>
<dbReference type="OrthoDB" id="309581at2759"/>
<protein>
    <recommendedName>
        <fullName evidence="1">Defective in cullin neddylation protein</fullName>
    </recommendedName>
</protein>
<name>A0A2C6KJW1_9APIC</name>
<dbReference type="EMBL" id="MIGC01005463">
    <property type="protein sequence ID" value="PHJ16928.1"/>
    <property type="molecule type" value="Genomic_DNA"/>
</dbReference>
<dbReference type="Proteomes" id="UP000221165">
    <property type="component" value="Unassembled WGS sequence"/>
</dbReference>
<dbReference type="GO" id="GO:0045116">
    <property type="term" value="P:protein neddylation"/>
    <property type="evidence" value="ECO:0007669"/>
    <property type="project" value="TreeGrafter"/>
</dbReference>
<dbReference type="GO" id="GO:0005886">
    <property type="term" value="C:plasma membrane"/>
    <property type="evidence" value="ECO:0007669"/>
    <property type="project" value="UniProtKB-ARBA"/>
</dbReference>
<sequence>MASRGCSSHPPSVVQQSLVDSFLSVTGFTNRTGAAEFLRRHSFDLSRALDAYFSLPPREQRAIQQFHGGGTSFESSSHSSLSSKGQAAAKARAAERQRQIAETFQVYVHPTGTGAQQEVGSSPSPDHAGGGADVVQLEGLERLAQDLSVGLDDIFFLIFAFLCQCAEQGRITKEEFCRGMDRAGVSTVQELREAVPRLRETLTSDKGFARQVYAFAFTYSLDIGQKSLPIDLCVAYWRLLLSADDFPLMDEWITFIEEVYQKRVSMLSRDSWLMLFDFMQSQGKSTNLDDYDEDGAWPLVIDEFVEWARQRRAGQKQGA</sequence>
<dbReference type="Pfam" id="PF14555">
    <property type="entry name" value="UBA_4"/>
    <property type="match status" value="1"/>
</dbReference>
<dbReference type="InterPro" id="IPR005176">
    <property type="entry name" value="PONY_dom"/>
</dbReference>